<proteinExistence type="predicted"/>
<gene>
    <name evidence="2" type="ORF">SAMN05216555_110115</name>
</gene>
<feature type="compositionally biased region" description="Basic residues" evidence="1">
    <location>
        <begin position="126"/>
        <end position="135"/>
    </location>
</feature>
<keyword evidence="3" id="KW-1185">Reference proteome</keyword>
<protein>
    <submittedName>
        <fullName evidence="2">Uncharacterized protein</fullName>
    </submittedName>
</protein>
<accession>A0A1G8TI34</accession>
<name>A0A1G8TI34_9MICC</name>
<evidence type="ECO:0000256" key="1">
    <source>
        <dbReference type="SAM" id="MobiDB-lite"/>
    </source>
</evidence>
<dbReference type="Proteomes" id="UP000182130">
    <property type="component" value="Unassembled WGS sequence"/>
</dbReference>
<organism evidence="2 3">
    <name type="scientific">Arthrobacter cupressi</name>
    <dbReference type="NCBI Taxonomy" id="1045773"/>
    <lineage>
        <taxon>Bacteria</taxon>
        <taxon>Bacillati</taxon>
        <taxon>Actinomycetota</taxon>
        <taxon>Actinomycetes</taxon>
        <taxon>Micrococcales</taxon>
        <taxon>Micrococcaceae</taxon>
        <taxon>Arthrobacter</taxon>
    </lineage>
</organism>
<evidence type="ECO:0000313" key="2">
    <source>
        <dbReference type="EMBL" id="SDJ41188.1"/>
    </source>
</evidence>
<feature type="compositionally biased region" description="Low complexity" evidence="1">
    <location>
        <begin position="86"/>
        <end position="116"/>
    </location>
</feature>
<feature type="region of interest" description="Disordered" evidence="1">
    <location>
        <begin position="44"/>
        <end position="135"/>
    </location>
</feature>
<evidence type="ECO:0000313" key="3">
    <source>
        <dbReference type="Proteomes" id="UP000182130"/>
    </source>
</evidence>
<reference evidence="3" key="1">
    <citation type="submission" date="2016-10" db="EMBL/GenBank/DDBJ databases">
        <authorList>
            <person name="Varghese N."/>
            <person name="Submissions S."/>
        </authorList>
    </citation>
    <scope>NUCLEOTIDE SEQUENCE [LARGE SCALE GENOMIC DNA]</scope>
    <source>
        <strain evidence="3">CGMCC 1.10783</strain>
    </source>
</reference>
<dbReference type="EMBL" id="FNEI01000010">
    <property type="protein sequence ID" value="SDJ41188.1"/>
    <property type="molecule type" value="Genomic_DNA"/>
</dbReference>
<dbReference type="STRING" id="1045773.SAMN05216555_110115"/>
<feature type="compositionally biased region" description="Pro residues" evidence="1">
    <location>
        <begin position="75"/>
        <end position="85"/>
    </location>
</feature>
<dbReference type="AlphaFoldDB" id="A0A1G8TI34"/>
<sequence length="135" mass="13125">MDASGRRLRRVKLAGLAAAALVAGYLVLLLVAFIGGSNVAAPYLPIPVPAAGDRPAPPANGAGNGGPAESMETPGTPPAVEPPPAGTEAVPVAEPAGSAAPEPTAAVPADAAATHPAKNDEAPGQAKRRATPTHP</sequence>